<dbReference type="SUPFAM" id="SSF141523">
    <property type="entry name" value="L,D-transpeptidase catalytic domain-like"/>
    <property type="match status" value="1"/>
</dbReference>
<evidence type="ECO:0000256" key="3">
    <source>
        <dbReference type="ARBA" id="ARBA00022679"/>
    </source>
</evidence>
<keyword evidence="3" id="KW-0808">Transferase</keyword>
<name>A0ABW6HKB7_9FLAO</name>
<keyword evidence="5 7" id="KW-0573">Peptidoglycan synthesis</keyword>
<dbReference type="InterPro" id="IPR038063">
    <property type="entry name" value="Transpep_catalytic_dom"/>
</dbReference>
<evidence type="ECO:0000256" key="6">
    <source>
        <dbReference type="ARBA" id="ARBA00023316"/>
    </source>
</evidence>
<evidence type="ECO:0000259" key="8">
    <source>
        <dbReference type="PROSITE" id="PS52029"/>
    </source>
</evidence>
<organism evidence="9 10">
    <name type="scientific">Flavobacterium fructosi</name>
    <dbReference type="NCBI Taxonomy" id="3230416"/>
    <lineage>
        <taxon>Bacteria</taxon>
        <taxon>Pseudomonadati</taxon>
        <taxon>Bacteroidota</taxon>
        <taxon>Flavobacteriia</taxon>
        <taxon>Flavobacteriales</taxon>
        <taxon>Flavobacteriaceae</taxon>
        <taxon>Flavobacterium</taxon>
    </lineage>
</organism>
<evidence type="ECO:0000256" key="1">
    <source>
        <dbReference type="ARBA" id="ARBA00004752"/>
    </source>
</evidence>
<feature type="active site" description="Proton donor/acceptor" evidence="7">
    <location>
        <position position="434"/>
    </location>
</feature>
<evidence type="ECO:0000256" key="7">
    <source>
        <dbReference type="PROSITE-ProRule" id="PRU01373"/>
    </source>
</evidence>
<keyword evidence="6 7" id="KW-0961">Cell wall biogenesis/degradation</keyword>
<keyword evidence="10" id="KW-1185">Reference proteome</keyword>
<dbReference type="PROSITE" id="PS52029">
    <property type="entry name" value="LD_TPASE"/>
    <property type="match status" value="1"/>
</dbReference>
<feature type="active site" description="Nucleophile" evidence="7">
    <location>
        <position position="453"/>
    </location>
</feature>
<dbReference type="PANTHER" id="PTHR41533:SF2">
    <property type="entry name" value="BLR7131 PROTEIN"/>
    <property type="match status" value="1"/>
</dbReference>
<feature type="domain" description="L,D-TPase catalytic" evidence="8">
    <location>
        <begin position="324"/>
        <end position="479"/>
    </location>
</feature>
<evidence type="ECO:0000313" key="10">
    <source>
        <dbReference type="Proteomes" id="UP001600039"/>
    </source>
</evidence>
<sequence>MKRILVILIFSVPYYLLLGHSYTIKASNTTLPFSTVSFIYKKSIPILNEPFDSTLIAPFFAKYPKLKYLKPEVIKLYRKHNYQFVWYDRNGRNEFADLLYSKINNLDQEGLKIRVPYKEKMQTIFQDYDNRKESNIEIELLMSSLYFFYFNRVFKGVDIQKTQELGWYLPRKKQSYVNRLDSLLQDPSLINKKDKDLLGQYYQLKEALQNYRNIEKKGGWSPIVWPKKMKSLKPGDTADVVLQIRNRLSITGDLNFDSKKNWYDNELLAGVLHYKERNAFTRDPDLLPKHIKDMNIPVNEHIKTIMVNMERCRWISPSLTKTQQYIMVNIPSFNLTYFKNGKPALESKVVVGKSLNRTVVFSGQMSEIIFSPYWNVPSSILRKEILPAIAKNANYLEEHDMEWLGDKVRQRPGLENSLGLVKFVFPNSFSIYMHDTPSKSLFNEEQRAFSHGCVRVARARDLAVAILKDDKNWTPEKIDAAMNSGSEKTYTLTTKIPVYIGYFTAWVDRDGSIHFYNDIYGHDDRLSELLLSDLL</sequence>
<accession>A0ABW6HKB7</accession>
<dbReference type="Proteomes" id="UP001600039">
    <property type="component" value="Unassembled WGS sequence"/>
</dbReference>
<comment type="pathway">
    <text evidence="1 7">Cell wall biogenesis; peptidoglycan biosynthesis.</text>
</comment>
<keyword evidence="4 7" id="KW-0133">Cell shape</keyword>
<dbReference type="InterPro" id="IPR005490">
    <property type="entry name" value="LD_TPept_cat_dom"/>
</dbReference>
<dbReference type="InterPro" id="IPR052905">
    <property type="entry name" value="LD-transpeptidase_YkuD-like"/>
</dbReference>
<comment type="similarity">
    <text evidence="2">Belongs to the YkuD family.</text>
</comment>
<evidence type="ECO:0000256" key="5">
    <source>
        <dbReference type="ARBA" id="ARBA00022984"/>
    </source>
</evidence>
<proteinExistence type="inferred from homology"/>
<dbReference type="Pfam" id="PF20142">
    <property type="entry name" value="Scaffold"/>
    <property type="match status" value="1"/>
</dbReference>
<dbReference type="Pfam" id="PF03734">
    <property type="entry name" value="YkuD"/>
    <property type="match status" value="1"/>
</dbReference>
<evidence type="ECO:0000256" key="4">
    <source>
        <dbReference type="ARBA" id="ARBA00022960"/>
    </source>
</evidence>
<comment type="caution">
    <text evidence="9">The sequence shown here is derived from an EMBL/GenBank/DDBJ whole genome shotgun (WGS) entry which is preliminary data.</text>
</comment>
<gene>
    <name evidence="9" type="ORF">ACFX5D_04270</name>
</gene>
<dbReference type="InterPro" id="IPR045380">
    <property type="entry name" value="LD_TPept_scaffold_dom"/>
</dbReference>
<dbReference type="EMBL" id="JBHZQA010000002">
    <property type="protein sequence ID" value="MFE3847183.1"/>
    <property type="molecule type" value="Genomic_DNA"/>
</dbReference>
<dbReference type="Gene3D" id="2.40.440.10">
    <property type="entry name" value="L,D-transpeptidase catalytic domain-like"/>
    <property type="match status" value="1"/>
</dbReference>
<dbReference type="CDD" id="cd16913">
    <property type="entry name" value="YkuD_like"/>
    <property type="match status" value="1"/>
</dbReference>
<dbReference type="RefSeq" id="WP_379857015.1">
    <property type="nucleotide sequence ID" value="NZ_JBHZQA010000002.1"/>
</dbReference>
<protein>
    <submittedName>
        <fullName evidence="9">Murein L,D-transpeptidase</fullName>
    </submittedName>
</protein>
<reference evidence="9 10" key="1">
    <citation type="submission" date="2024-06" db="EMBL/GenBank/DDBJ databases">
        <title>Flavobacterium spp. isolated from glacier.</title>
        <authorList>
            <person name="Han D."/>
        </authorList>
    </citation>
    <scope>NUCLEOTIDE SEQUENCE [LARGE SCALE GENOMIC DNA]</scope>
    <source>
        <strain evidence="9 10">LB3P45</strain>
    </source>
</reference>
<evidence type="ECO:0000256" key="2">
    <source>
        <dbReference type="ARBA" id="ARBA00005992"/>
    </source>
</evidence>
<evidence type="ECO:0000313" key="9">
    <source>
        <dbReference type="EMBL" id="MFE3847183.1"/>
    </source>
</evidence>
<dbReference type="PANTHER" id="PTHR41533">
    <property type="entry name" value="L,D-TRANSPEPTIDASE HI_1667-RELATED"/>
    <property type="match status" value="1"/>
</dbReference>